<feature type="transmembrane region" description="Helical" evidence="1">
    <location>
        <begin position="308"/>
        <end position="326"/>
    </location>
</feature>
<protein>
    <recommendedName>
        <fullName evidence="4">EpsG family protein</fullName>
    </recommendedName>
</protein>
<keyword evidence="1" id="KW-0472">Membrane</keyword>
<evidence type="ECO:0000313" key="2">
    <source>
        <dbReference type="EMBL" id="MDN4495137.1"/>
    </source>
</evidence>
<proteinExistence type="predicted"/>
<dbReference type="RefSeq" id="WP_301139453.1">
    <property type="nucleotide sequence ID" value="NZ_JAUHTQ010000016.1"/>
</dbReference>
<organism evidence="2 3">
    <name type="scientific">Ureibacillus aquaedulcis</name>
    <dbReference type="NCBI Taxonomy" id="3058421"/>
    <lineage>
        <taxon>Bacteria</taxon>
        <taxon>Bacillati</taxon>
        <taxon>Bacillota</taxon>
        <taxon>Bacilli</taxon>
        <taxon>Bacillales</taxon>
        <taxon>Caryophanaceae</taxon>
        <taxon>Ureibacillus</taxon>
    </lineage>
</organism>
<comment type="caution">
    <text evidence="2">The sequence shown here is derived from an EMBL/GenBank/DDBJ whole genome shotgun (WGS) entry which is preliminary data.</text>
</comment>
<feature type="transmembrane region" description="Helical" evidence="1">
    <location>
        <begin position="81"/>
        <end position="107"/>
    </location>
</feature>
<accession>A0ABT8GUP7</accession>
<feature type="transmembrane region" description="Helical" evidence="1">
    <location>
        <begin position="346"/>
        <end position="366"/>
    </location>
</feature>
<feature type="transmembrane region" description="Helical" evidence="1">
    <location>
        <begin position="201"/>
        <end position="217"/>
    </location>
</feature>
<keyword evidence="1" id="KW-1133">Transmembrane helix</keyword>
<evidence type="ECO:0000256" key="1">
    <source>
        <dbReference type="SAM" id="Phobius"/>
    </source>
</evidence>
<feature type="transmembrane region" description="Helical" evidence="1">
    <location>
        <begin position="23"/>
        <end position="41"/>
    </location>
</feature>
<feature type="transmembrane region" description="Helical" evidence="1">
    <location>
        <begin position="128"/>
        <end position="157"/>
    </location>
</feature>
<dbReference type="EMBL" id="JAUHTQ010000016">
    <property type="protein sequence ID" value="MDN4495137.1"/>
    <property type="molecule type" value="Genomic_DNA"/>
</dbReference>
<sequence length="375" mass="44425">MLIFLMVIFFLYMVSLTFKRENLNKFFVLASLSLAVLAFFFEPFNELDLYRHFEFLDLIRSYGWSAVESNPLYKYQPLYGYYFYFISFLPSNGYLPAITMFIIYYLVFKTIYRVGVKNDLSKNWMVALSFFFILSFDFFSALSGIRNMLAFGIFAYFLYKDLVERKNRLFCWVVYICLCLFHSSVAVLLLFRIILLISKKGLQYVIFGIIAVWTIFADKLPALLSSYTSIRFFDYLQSKVVTNINSIRNDYFTAILTFVAIVVLGVIMIFLFSKAKRSIKNYQYNKYYLFVTYIIIFAITSISNYDVFMRFSSMTIILAPTSLAILKAELQQRSLLRFTVYKKLDIIQLLLILIIIIRWGMLFFIYKNNLSYNFF</sequence>
<feature type="transmembrane region" description="Helical" evidence="1">
    <location>
        <begin position="251"/>
        <end position="272"/>
    </location>
</feature>
<dbReference type="Proteomes" id="UP001172743">
    <property type="component" value="Unassembled WGS sequence"/>
</dbReference>
<evidence type="ECO:0008006" key="4">
    <source>
        <dbReference type="Google" id="ProtNLM"/>
    </source>
</evidence>
<keyword evidence="3" id="KW-1185">Reference proteome</keyword>
<reference evidence="2" key="1">
    <citation type="submission" date="2023-07" db="EMBL/GenBank/DDBJ databases">
        <title>Ureibacillus sp. isolated from freshwater well.</title>
        <authorList>
            <person name="Kirdat K."/>
            <person name="Bhatt A."/>
            <person name="Teware R."/>
            <person name="Bhavsar Y."/>
            <person name="Yadav A."/>
        </authorList>
    </citation>
    <scope>NUCLEOTIDE SEQUENCE</scope>
    <source>
        <strain evidence="2">BA0131</strain>
    </source>
</reference>
<gene>
    <name evidence="2" type="ORF">QYB95_16405</name>
</gene>
<name>A0ABT8GUP7_9BACL</name>
<feature type="transmembrane region" description="Helical" evidence="1">
    <location>
        <begin position="169"/>
        <end position="194"/>
    </location>
</feature>
<feature type="transmembrane region" description="Helical" evidence="1">
    <location>
        <begin position="284"/>
        <end position="302"/>
    </location>
</feature>
<evidence type="ECO:0000313" key="3">
    <source>
        <dbReference type="Proteomes" id="UP001172743"/>
    </source>
</evidence>
<keyword evidence="1" id="KW-0812">Transmembrane</keyword>